<dbReference type="Pfam" id="PF05787">
    <property type="entry name" value="PhoX"/>
    <property type="match status" value="1"/>
</dbReference>
<dbReference type="STRING" id="307486.GCA_000807215_00616"/>
<name>A0A554XD59_9BURK</name>
<evidence type="ECO:0000313" key="3">
    <source>
        <dbReference type="Proteomes" id="UP000317763"/>
    </source>
</evidence>
<dbReference type="EMBL" id="VJOM01000002">
    <property type="protein sequence ID" value="TSE33768.1"/>
    <property type="molecule type" value="Genomic_DNA"/>
</dbReference>
<organism evidence="2 3">
    <name type="scientific">Tepidimonas taiwanensis</name>
    <dbReference type="NCBI Taxonomy" id="307486"/>
    <lineage>
        <taxon>Bacteria</taxon>
        <taxon>Pseudomonadati</taxon>
        <taxon>Pseudomonadota</taxon>
        <taxon>Betaproteobacteria</taxon>
        <taxon>Burkholderiales</taxon>
        <taxon>Tepidimonas</taxon>
    </lineage>
</organism>
<evidence type="ECO:0000256" key="1">
    <source>
        <dbReference type="SAM" id="MobiDB-lite"/>
    </source>
</evidence>
<dbReference type="InterPro" id="IPR008557">
    <property type="entry name" value="PhoX"/>
</dbReference>
<dbReference type="InterPro" id="IPR006311">
    <property type="entry name" value="TAT_signal"/>
</dbReference>
<reference evidence="2 3" key="1">
    <citation type="submission" date="2019-07" db="EMBL/GenBank/DDBJ databases">
        <title>Tepidimonas taiwanensis I1-1 draft genome.</title>
        <authorList>
            <person name="Da Costa M.S."/>
            <person name="Froufe H.J.C."/>
            <person name="Egas C."/>
            <person name="Albuquerque L."/>
        </authorList>
    </citation>
    <scope>NUCLEOTIDE SEQUENCE [LARGE SCALE GENOMIC DNA]</scope>
    <source>
        <strain evidence="2 3">I1-1</strain>
    </source>
</reference>
<dbReference type="PROSITE" id="PS51318">
    <property type="entry name" value="TAT"/>
    <property type="match status" value="1"/>
</dbReference>
<dbReference type="AlphaFoldDB" id="A0A554XD59"/>
<protein>
    <recommendedName>
        <fullName evidence="4">Phosphatase</fullName>
    </recommendedName>
</protein>
<gene>
    <name evidence="2" type="ORF">Ttaiw_00341</name>
</gene>
<dbReference type="SUPFAM" id="SSF63829">
    <property type="entry name" value="Calcium-dependent phosphotriesterase"/>
    <property type="match status" value="1"/>
</dbReference>
<dbReference type="PANTHER" id="PTHR35399">
    <property type="entry name" value="SLR8030 PROTEIN"/>
    <property type="match status" value="1"/>
</dbReference>
<accession>A0A554XD59</accession>
<proteinExistence type="predicted"/>
<comment type="caution">
    <text evidence="2">The sequence shown here is derived from an EMBL/GenBank/DDBJ whole genome shotgun (WGS) entry which is preliminary data.</text>
</comment>
<dbReference type="Proteomes" id="UP000317763">
    <property type="component" value="Unassembled WGS sequence"/>
</dbReference>
<dbReference type="OrthoDB" id="9801383at2"/>
<feature type="region of interest" description="Disordered" evidence="1">
    <location>
        <begin position="1"/>
        <end position="20"/>
    </location>
</feature>
<sequence>MRHDTARPDTFFNDENSNPHRHASFEDILAQRLSRRQVMAVAGAAAATVATSAAAPALAAPPAGAARAGSTGPAPLQRLGFAAVGKSKADTVLVPPGYQVQVLYALGDPLFADVPAFRNDGTDTQFERRAGDHHDGMEYFGLSRRGQPDPTSSQRALLVVNHEATTDEKLTSFFLHADGGKAALPRPAAEVDKEIAIHGVSVVEIQRHGQRWQTIVGSPFNRRLTPETPMEISGPARGSRWMVTQYSVDGTRCRGTLNNCGTGKTPWGTFVTGEENWFGYFTRRADDDDARNDAREVVALNRYGRKAGAASRHGWETAGEADRYRRFDCSKTGSSADGSDDYRHEINTFGWIVEMDPYNPSAPVVKRTALGRCAHENAVFAPVKAGEPVVVYMGDDARNEYIYKFVSSAPWDPADAQAADRIAVGSKYLDHGTLYVARFDADGRGEWVELSLRNPAVAGYDKFRFESQADVVVHARIAGDAVKATRMDRPEWGGIHPRNGEVYFTLTNNSNRRVEPAKGAELAPDAANPRVYVDMKGDKKQEGNPNGHIVRLREDGGAASTRFVWDVYLFGAQADADRGLINLSGLTDDNDFSSPDGLWFSPYSGICWIQTDDGAYTDVTNCMMLAALPGRVGDGERRTLRYRKADGSEFTVTTYVGRAGEVKRFLVGPPGCEITGIAESPDGRALFVNIQHPGENTRMADVNDPSKYESQWPAKAGYGPGQRPRSATVVITRTDGGRIGT</sequence>
<dbReference type="PANTHER" id="PTHR35399:SF2">
    <property type="entry name" value="DUF839 DOMAIN-CONTAINING PROTEIN"/>
    <property type="match status" value="1"/>
</dbReference>
<dbReference type="RefSeq" id="WP_058615407.1">
    <property type="nucleotide sequence ID" value="NZ_CP083911.1"/>
</dbReference>
<evidence type="ECO:0008006" key="4">
    <source>
        <dbReference type="Google" id="ProtNLM"/>
    </source>
</evidence>
<evidence type="ECO:0000313" key="2">
    <source>
        <dbReference type="EMBL" id="TSE33768.1"/>
    </source>
</evidence>
<keyword evidence="3" id="KW-1185">Reference proteome</keyword>